<dbReference type="Gene3D" id="3.40.640.10">
    <property type="entry name" value="Type I PLP-dependent aspartate aminotransferase-like (Major domain)"/>
    <property type="match status" value="1"/>
</dbReference>
<dbReference type="InterPro" id="IPR015424">
    <property type="entry name" value="PyrdxlP-dep_Trfase"/>
</dbReference>
<evidence type="ECO:0000256" key="2">
    <source>
        <dbReference type="ARBA" id="ARBA00037999"/>
    </source>
</evidence>
<feature type="active site" description="Proton acceptor" evidence="3">
    <location>
        <position position="205"/>
    </location>
</feature>
<name>A0A1Z4LRS9_9CYAN</name>
<dbReference type="OrthoDB" id="441150at2"/>
<keyword evidence="6" id="KW-0032">Aminotransferase</keyword>
<feature type="modified residue" description="N6-(pyridoxal phosphate)lysine" evidence="4">
    <location>
        <position position="205"/>
    </location>
</feature>
<keyword evidence="1 4" id="KW-0663">Pyridoxal phosphate</keyword>
<organism evidence="6 7">
    <name type="scientific">Calothrix parasitica NIES-267</name>
    <dbReference type="NCBI Taxonomy" id="1973488"/>
    <lineage>
        <taxon>Bacteria</taxon>
        <taxon>Bacillati</taxon>
        <taxon>Cyanobacteriota</taxon>
        <taxon>Cyanophyceae</taxon>
        <taxon>Nostocales</taxon>
        <taxon>Calotrichaceae</taxon>
        <taxon>Calothrix</taxon>
    </lineage>
</organism>
<dbReference type="PANTHER" id="PTHR30244">
    <property type="entry name" value="TRANSAMINASE"/>
    <property type="match status" value="1"/>
</dbReference>
<comment type="similarity">
    <text evidence="2 5">Belongs to the DegT/DnrJ/EryC1 family.</text>
</comment>
<dbReference type="InterPro" id="IPR015421">
    <property type="entry name" value="PyrdxlP-dep_Trfase_major"/>
</dbReference>
<dbReference type="InterPro" id="IPR000653">
    <property type="entry name" value="DegT/StrS_aminotransferase"/>
</dbReference>
<sequence length="390" mass="42445">MKIPILDLKPQYESIKEEIQAAVSRVLESGRFIMGPEVQQFEQEVAQYLGVKHAIGVNSGTDALVIGLKALGIGEGDEVITTPFSFFATAESISNVGAKPVFADIDPRSFNINPEAIRAKITPRTKAIMPVHLYGCPAAMAQIMEIAQAHDLKVIEDCAQSFGARYYGVCSSCNGVCEESTRNALNGKHTGTIGDVGAYSFFPSKNLGAYGDGGLIVTDNDQVAELAKALRVHGAKKKYHNEMLGYNSRLDAIQAAILRVKLQYIDAWNQGRFRVAKTYNELLADVAGIITPELVEGHVFHQYTIRVTDGKRDEVKEHLASEGIGSMIYYPIPQDQLPVYKGLYEINPVSELLGGEVLSLPIWAELPTEVQAEVTQKIISATSKTISAVG</sequence>
<gene>
    <name evidence="6" type="ORF">NIES267_34470</name>
</gene>
<evidence type="ECO:0000313" key="6">
    <source>
        <dbReference type="EMBL" id="BAY83953.1"/>
    </source>
</evidence>
<dbReference type="AlphaFoldDB" id="A0A1Z4LRS9"/>
<dbReference type="FunFam" id="3.40.640.10:FF:000089">
    <property type="entry name" value="Aminotransferase, DegT/DnrJ/EryC1/StrS family"/>
    <property type="match status" value="1"/>
</dbReference>
<dbReference type="InterPro" id="IPR015422">
    <property type="entry name" value="PyrdxlP-dep_Trfase_small"/>
</dbReference>
<keyword evidence="7" id="KW-1185">Reference proteome</keyword>
<dbReference type="GO" id="GO:0030170">
    <property type="term" value="F:pyridoxal phosphate binding"/>
    <property type="evidence" value="ECO:0007669"/>
    <property type="project" value="UniProtKB-ARBA"/>
</dbReference>
<dbReference type="Proteomes" id="UP000218418">
    <property type="component" value="Chromosome"/>
</dbReference>
<dbReference type="CDD" id="cd00616">
    <property type="entry name" value="AHBA_syn"/>
    <property type="match status" value="1"/>
</dbReference>
<reference evidence="6 7" key="1">
    <citation type="submission" date="2017-06" db="EMBL/GenBank/DDBJ databases">
        <title>Genome sequencing of cyanobaciteial culture collection at National Institute for Environmental Studies (NIES).</title>
        <authorList>
            <person name="Hirose Y."/>
            <person name="Shimura Y."/>
            <person name="Fujisawa T."/>
            <person name="Nakamura Y."/>
            <person name="Kawachi M."/>
        </authorList>
    </citation>
    <scope>NUCLEOTIDE SEQUENCE [LARGE SCALE GENOMIC DNA]</scope>
    <source>
        <strain evidence="6 7">NIES-267</strain>
    </source>
</reference>
<dbReference type="PANTHER" id="PTHR30244:SF36">
    <property type="entry name" value="3-OXO-GLUCOSE-6-PHOSPHATE:GLUTAMATE AMINOTRANSFERASE"/>
    <property type="match status" value="1"/>
</dbReference>
<evidence type="ECO:0000256" key="3">
    <source>
        <dbReference type="PIRSR" id="PIRSR000390-1"/>
    </source>
</evidence>
<dbReference type="GO" id="GO:0008483">
    <property type="term" value="F:transaminase activity"/>
    <property type="evidence" value="ECO:0007669"/>
    <property type="project" value="UniProtKB-KW"/>
</dbReference>
<evidence type="ECO:0000256" key="5">
    <source>
        <dbReference type="RuleBase" id="RU004508"/>
    </source>
</evidence>
<keyword evidence="6" id="KW-0808">Transferase</keyword>
<dbReference type="Pfam" id="PF01041">
    <property type="entry name" value="DegT_DnrJ_EryC1"/>
    <property type="match status" value="1"/>
</dbReference>
<accession>A0A1Z4LRS9</accession>
<evidence type="ECO:0000256" key="4">
    <source>
        <dbReference type="PIRSR" id="PIRSR000390-2"/>
    </source>
</evidence>
<evidence type="ECO:0000313" key="7">
    <source>
        <dbReference type="Proteomes" id="UP000218418"/>
    </source>
</evidence>
<dbReference type="PIRSF" id="PIRSF000390">
    <property type="entry name" value="PLP_StrS"/>
    <property type="match status" value="1"/>
</dbReference>
<protein>
    <submittedName>
        <fullName evidence="6">DegT/DnrJ/EryC1/StrS aminotransferase</fullName>
    </submittedName>
</protein>
<proteinExistence type="inferred from homology"/>
<dbReference type="Gene3D" id="3.90.1150.10">
    <property type="entry name" value="Aspartate Aminotransferase, domain 1"/>
    <property type="match status" value="1"/>
</dbReference>
<dbReference type="EMBL" id="AP018227">
    <property type="protein sequence ID" value="BAY83953.1"/>
    <property type="molecule type" value="Genomic_DNA"/>
</dbReference>
<dbReference type="GO" id="GO:0000271">
    <property type="term" value="P:polysaccharide biosynthetic process"/>
    <property type="evidence" value="ECO:0007669"/>
    <property type="project" value="TreeGrafter"/>
</dbReference>
<dbReference type="SUPFAM" id="SSF53383">
    <property type="entry name" value="PLP-dependent transferases"/>
    <property type="match status" value="1"/>
</dbReference>
<evidence type="ECO:0000256" key="1">
    <source>
        <dbReference type="ARBA" id="ARBA00022898"/>
    </source>
</evidence>